<dbReference type="EMBL" id="QFOI01000027">
    <property type="protein sequence ID" value="PZP51567.1"/>
    <property type="molecule type" value="Genomic_DNA"/>
</dbReference>
<evidence type="ECO:0000259" key="2">
    <source>
        <dbReference type="Pfam" id="PF14258"/>
    </source>
</evidence>
<name>A0A2W5FD41_9SPHI</name>
<dbReference type="AlphaFoldDB" id="A0A2W5FD41"/>
<sequence>MKGYKNLVITFIVLFVLFVFTKLTAPKPTEWVETLRDDEKKPYDTYILHKSLPSLFKEVKIQNTTVPFYNFMDENLDKNDSNQVYMAIAPSLPFTEIEVKKLLTFVKNGNYAFLSAESFGNFLPDSLRASVHMYFFDVLDSSRVNFADSTIRTPKGYDFFAGTIDKYFDSLPKKYITEKLGVIEQNQRTNFIKINIGKGSMYLHAAPICFSNAFQLYKNNYHYTEQVLSFLPKKIHTLYWDQYYSQGRDREAQTPFRYFLSHFWLRIGFYMAWILLILYVLFSGKRRQRLIPIINPPRNTTEDFINTISSLYYNQKSGPEIFEKKVYRWLAYIRDHLQLNTEDVTTDDFWKKLSEKSNVDMPSLQIIREQIIALQTQYNDEIFKSLYKNIESFYQKAKK</sequence>
<keyword evidence="1" id="KW-0472">Membrane</keyword>
<proteinExistence type="predicted"/>
<evidence type="ECO:0000313" key="3">
    <source>
        <dbReference type="EMBL" id="PZP51567.1"/>
    </source>
</evidence>
<feature type="transmembrane region" description="Helical" evidence="1">
    <location>
        <begin position="263"/>
        <end position="282"/>
    </location>
</feature>
<gene>
    <name evidence="3" type="ORF">DI598_02945</name>
</gene>
<organism evidence="3 4">
    <name type="scientific">Pseudopedobacter saltans</name>
    <dbReference type="NCBI Taxonomy" id="151895"/>
    <lineage>
        <taxon>Bacteria</taxon>
        <taxon>Pseudomonadati</taxon>
        <taxon>Bacteroidota</taxon>
        <taxon>Sphingobacteriia</taxon>
        <taxon>Sphingobacteriales</taxon>
        <taxon>Sphingobacteriaceae</taxon>
        <taxon>Pseudopedobacter</taxon>
    </lineage>
</organism>
<dbReference type="Pfam" id="PF14258">
    <property type="entry name" value="DUF4350"/>
    <property type="match status" value="1"/>
</dbReference>
<comment type="caution">
    <text evidence="3">The sequence shown here is derived from an EMBL/GenBank/DDBJ whole genome shotgun (WGS) entry which is preliminary data.</text>
</comment>
<reference evidence="3 4" key="1">
    <citation type="submission" date="2017-11" db="EMBL/GenBank/DDBJ databases">
        <title>Infants hospitalized years apart are colonized by the same room-sourced microbial strains.</title>
        <authorList>
            <person name="Brooks B."/>
            <person name="Olm M.R."/>
            <person name="Firek B.A."/>
            <person name="Baker R."/>
            <person name="Thomas B.C."/>
            <person name="Morowitz M.J."/>
            <person name="Banfield J.F."/>
        </authorList>
    </citation>
    <scope>NUCLEOTIDE SEQUENCE [LARGE SCALE GENOMIC DNA]</scope>
    <source>
        <strain evidence="3">S2_009_000_R2_76</strain>
    </source>
</reference>
<dbReference type="InterPro" id="IPR025646">
    <property type="entry name" value="DUF4350"/>
</dbReference>
<dbReference type="Proteomes" id="UP000249645">
    <property type="component" value="Unassembled WGS sequence"/>
</dbReference>
<keyword evidence="1" id="KW-0812">Transmembrane</keyword>
<evidence type="ECO:0000256" key="1">
    <source>
        <dbReference type="SAM" id="Phobius"/>
    </source>
</evidence>
<evidence type="ECO:0000313" key="4">
    <source>
        <dbReference type="Proteomes" id="UP000249645"/>
    </source>
</evidence>
<keyword evidence="1" id="KW-1133">Transmembrane helix</keyword>
<protein>
    <recommendedName>
        <fullName evidence="2">DUF4350 domain-containing protein</fullName>
    </recommendedName>
</protein>
<feature type="domain" description="DUF4350" evidence="2">
    <location>
        <begin position="76"/>
        <end position="228"/>
    </location>
</feature>
<accession>A0A2W5FD41</accession>